<name>A0A0B1Q2R8_9HYPH</name>
<dbReference type="OrthoDB" id="7906624at2"/>
<dbReference type="STRING" id="370622.LA66_00100"/>
<reference evidence="1 2" key="1">
    <citation type="submission" date="2014-09" db="EMBL/GenBank/DDBJ databases">
        <title>Isolation and characterization of Aurantimonas altamirensis ON-56566 from clinical sample following a dog bite.</title>
        <authorList>
            <person name="Eshaghi A."/>
            <person name="Li A."/>
            <person name="Shahinas D."/>
            <person name="Bahn P."/>
            <person name="Kus J.V."/>
            <person name="Patel S.N."/>
        </authorList>
    </citation>
    <scope>NUCLEOTIDE SEQUENCE [LARGE SCALE GENOMIC DNA]</scope>
    <source>
        <strain evidence="1 2">ON-56566</strain>
    </source>
</reference>
<dbReference type="AlphaFoldDB" id="A0A0B1Q2R8"/>
<sequence>MKQPAVLPVLMRDCEVINVKSAMHRTGRSAKTIVRWCHQDGIGRRSEPGAPWEISAVALEAKRYGDMDAIEALRQGHFEEPRVRRYVDLLGLS</sequence>
<evidence type="ECO:0000313" key="1">
    <source>
        <dbReference type="EMBL" id="KHJ55128.1"/>
    </source>
</evidence>
<gene>
    <name evidence="1" type="ORF">LA66_00100</name>
</gene>
<accession>A0A0B1Q2R8</accession>
<evidence type="ECO:0000313" key="2">
    <source>
        <dbReference type="Proteomes" id="UP000030826"/>
    </source>
</evidence>
<proteinExistence type="predicted"/>
<dbReference type="EMBL" id="JRFJ01000001">
    <property type="protein sequence ID" value="KHJ55128.1"/>
    <property type="molecule type" value="Genomic_DNA"/>
</dbReference>
<comment type="caution">
    <text evidence="1">The sequence shown here is derived from an EMBL/GenBank/DDBJ whole genome shotgun (WGS) entry which is preliminary data.</text>
</comment>
<dbReference type="RefSeq" id="WP_039187832.1">
    <property type="nucleotide sequence ID" value="NZ_JRFJ01000001.1"/>
</dbReference>
<protein>
    <submittedName>
        <fullName evidence="1">Uncharacterized protein</fullName>
    </submittedName>
</protein>
<organism evidence="1 2">
    <name type="scientific">Aureimonas altamirensis</name>
    <dbReference type="NCBI Taxonomy" id="370622"/>
    <lineage>
        <taxon>Bacteria</taxon>
        <taxon>Pseudomonadati</taxon>
        <taxon>Pseudomonadota</taxon>
        <taxon>Alphaproteobacteria</taxon>
        <taxon>Hyphomicrobiales</taxon>
        <taxon>Aurantimonadaceae</taxon>
        <taxon>Aureimonas</taxon>
    </lineage>
</organism>
<dbReference type="Proteomes" id="UP000030826">
    <property type="component" value="Unassembled WGS sequence"/>
</dbReference>